<evidence type="ECO:0000313" key="5">
    <source>
        <dbReference type="Proteomes" id="UP001189429"/>
    </source>
</evidence>
<proteinExistence type="inferred from homology"/>
<name>A0ABN9X1H0_9DINO</name>
<evidence type="ECO:0000256" key="2">
    <source>
        <dbReference type="SAM" id="MobiDB-lite"/>
    </source>
</evidence>
<dbReference type="SUPFAM" id="SSF52540">
    <property type="entry name" value="P-loop containing nucleoside triphosphate hydrolases"/>
    <property type="match status" value="1"/>
</dbReference>
<dbReference type="PROSITE" id="PS50067">
    <property type="entry name" value="KINESIN_MOTOR_2"/>
    <property type="match status" value="1"/>
</dbReference>
<keyword evidence="1" id="KW-0067">ATP-binding</keyword>
<dbReference type="SMART" id="SM00129">
    <property type="entry name" value="KISc"/>
    <property type="match status" value="1"/>
</dbReference>
<comment type="caution">
    <text evidence="4">The sequence shown here is derived from an EMBL/GenBank/DDBJ whole genome shotgun (WGS) entry which is preliminary data.</text>
</comment>
<feature type="compositionally biased region" description="Basic residues" evidence="2">
    <location>
        <begin position="233"/>
        <end position="246"/>
    </location>
</feature>
<comment type="similarity">
    <text evidence="1">Belongs to the TRAFAC class myosin-kinesin ATPase superfamily. Kinesin family.</text>
</comment>
<keyword evidence="5" id="KW-1185">Reference proteome</keyword>
<dbReference type="InterPro" id="IPR036961">
    <property type="entry name" value="Kinesin_motor_dom_sf"/>
</dbReference>
<feature type="region of interest" description="Disordered" evidence="2">
    <location>
        <begin position="217"/>
        <end position="246"/>
    </location>
</feature>
<dbReference type="InterPro" id="IPR001752">
    <property type="entry name" value="Kinesin_motor_dom"/>
</dbReference>
<evidence type="ECO:0000256" key="1">
    <source>
        <dbReference type="PROSITE-ProRule" id="PRU00283"/>
    </source>
</evidence>
<keyword evidence="1" id="KW-0505">Motor protein</keyword>
<gene>
    <name evidence="4" type="ORF">PCOR1329_LOCUS71410</name>
</gene>
<dbReference type="PANTHER" id="PTHR47972">
    <property type="entry name" value="KINESIN-LIKE PROTEIN KLP-3"/>
    <property type="match status" value="1"/>
</dbReference>
<dbReference type="InterPro" id="IPR031852">
    <property type="entry name" value="Vik1/Cik1_MT-bd"/>
</dbReference>
<evidence type="ECO:0000259" key="3">
    <source>
        <dbReference type="PROSITE" id="PS50067"/>
    </source>
</evidence>
<sequence length="246" mass="26983">ERLDSAVAADREDIDALSEVKERLKWAIHGARSLGATEDELREAEAVRKSIHNRIEDLKGSIRVFCRVRPPSGREAHEQRAARQVDPLTVELSQEGSDVRGSPQVTRHLFHFDAVFSPGTQAQVFQDCRELVQSALDGFNVTIFAYGQTGAGKTFTMAGTPSNAGVAPRTIEDRRFTGSWTQIGACTSTPSRPPCWSYIATRSTTCWPGRRSLPCPPPSVRAAGAAPLAPPRARGRAPGRRRGRRR</sequence>
<accession>A0ABN9X1H0</accession>
<feature type="non-terminal residue" evidence="4">
    <location>
        <position position="1"/>
    </location>
</feature>
<dbReference type="Gene3D" id="3.40.850.10">
    <property type="entry name" value="Kinesin motor domain"/>
    <property type="match status" value="1"/>
</dbReference>
<dbReference type="InterPro" id="IPR027417">
    <property type="entry name" value="P-loop_NTPase"/>
</dbReference>
<dbReference type="EMBL" id="CAUYUJ010019481">
    <property type="protein sequence ID" value="CAK0891463.1"/>
    <property type="molecule type" value="Genomic_DNA"/>
</dbReference>
<dbReference type="InterPro" id="IPR027640">
    <property type="entry name" value="Kinesin-like_fam"/>
</dbReference>
<feature type="binding site" evidence="1">
    <location>
        <begin position="147"/>
        <end position="154"/>
    </location>
    <ligand>
        <name>ATP</name>
        <dbReference type="ChEBI" id="CHEBI:30616"/>
    </ligand>
</feature>
<evidence type="ECO:0000313" key="4">
    <source>
        <dbReference type="EMBL" id="CAK0891463.1"/>
    </source>
</evidence>
<keyword evidence="1" id="KW-0547">Nucleotide-binding</keyword>
<reference evidence="4" key="1">
    <citation type="submission" date="2023-10" db="EMBL/GenBank/DDBJ databases">
        <authorList>
            <person name="Chen Y."/>
            <person name="Shah S."/>
            <person name="Dougan E. K."/>
            <person name="Thang M."/>
            <person name="Chan C."/>
        </authorList>
    </citation>
    <scope>NUCLEOTIDE SEQUENCE [LARGE SCALE GENOMIC DNA]</scope>
</reference>
<dbReference type="Pfam" id="PF16796">
    <property type="entry name" value="Microtub_bd"/>
    <property type="match status" value="1"/>
</dbReference>
<feature type="domain" description="Kinesin motor" evidence="3">
    <location>
        <begin position="61"/>
        <end position="246"/>
    </location>
</feature>
<protein>
    <recommendedName>
        <fullName evidence="3">Kinesin motor domain-containing protein</fullName>
    </recommendedName>
</protein>
<organism evidence="4 5">
    <name type="scientific">Prorocentrum cordatum</name>
    <dbReference type="NCBI Taxonomy" id="2364126"/>
    <lineage>
        <taxon>Eukaryota</taxon>
        <taxon>Sar</taxon>
        <taxon>Alveolata</taxon>
        <taxon>Dinophyceae</taxon>
        <taxon>Prorocentrales</taxon>
        <taxon>Prorocentraceae</taxon>
        <taxon>Prorocentrum</taxon>
    </lineage>
</organism>
<dbReference type="Proteomes" id="UP001189429">
    <property type="component" value="Unassembled WGS sequence"/>
</dbReference>